<dbReference type="Pfam" id="PF13960">
    <property type="entry name" value="DUF4218"/>
    <property type="match status" value="1"/>
</dbReference>
<keyword evidence="5" id="KW-1185">Reference proteome</keyword>
<evidence type="ECO:0000313" key="4">
    <source>
        <dbReference type="EMBL" id="KAL1216626.1"/>
    </source>
</evidence>
<evidence type="ECO:0000313" key="5">
    <source>
        <dbReference type="Proteomes" id="UP001558713"/>
    </source>
</evidence>
<dbReference type="Pfam" id="PF13952">
    <property type="entry name" value="DUF4216"/>
    <property type="match status" value="1"/>
</dbReference>
<feature type="compositionally biased region" description="Low complexity" evidence="1">
    <location>
        <begin position="741"/>
        <end position="752"/>
    </location>
</feature>
<feature type="domain" description="DUF4216" evidence="2">
    <location>
        <begin position="600"/>
        <end position="666"/>
    </location>
</feature>
<comment type="caution">
    <text evidence="4">The sequence shown here is derived from an EMBL/GenBank/DDBJ whole genome shotgun (WGS) entry which is preliminary data.</text>
</comment>
<evidence type="ECO:0000259" key="3">
    <source>
        <dbReference type="Pfam" id="PF13960"/>
    </source>
</evidence>
<proteinExistence type="predicted"/>
<dbReference type="InterPro" id="IPR025312">
    <property type="entry name" value="DUF4216"/>
</dbReference>
<dbReference type="Pfam" id="PF02992">
    <property type="entry name" value="Transposase_21"/>
    <property type="match status" value="1"/>
</dbReference>
<reference evidence="4 5" key="1">
    <citation type="submission" date="2024-04" db="EMBL/GenBank/DDBJ databases">
        <title>Genome assembly C_amara_ONT_v2.</title>
        <authorList>
            <person name="Yant L."/>
            <person name="Moore C."/>
            <person name="Slenker M."/>
        </authorList>
    </citation>
    <scope>NUCLEOTIDE SEQUENCE [LARGE SCALE GENOMIC DNA]</scope>
    <source>
        <tissue evidence="4">Leaf</tissue>
    </source>
</reference>
<dbReference type="PANTHER" id="PTHR48258:SF4">
    <property type="entry name" value="DUF4216 DOMAIN-CONTAINING PROTEIN"/>
    <property type="match status" value="1"/>
</dbReference>
<dbReference type="InterPro" id="IPR004242">
    <property type="entry name" value="Transposase_21"/>
</dbReference>
<dbReference type="EMBL" id="JBANAX010000261">
    <property type="protein sequence ID" value="KAL1216626.1"/>
    <property type="molecule type" value="Genomic_DNA"/>
</dbReference>
<feature type="compositionally biased region" description="Acidic residues" evidence="1">
    <location>
        <begin position="727"/>
        <end position="740"/>
    </location>
</feature>
<feature type="domain" description="DUF4218" evidence="3">
    <location>
        <begin position="325"/>
        <end position="438"/>
    </location>
</feature>
<dbReference type="AlphaFoldDB" id="A0ABD1BCI9"/>
<dbReference type="InterPro" id="IPR025452">
    <property type="entry name" value="DUF4218"/>
</dbReference>
<evidence type="ECO:0000256" key="1">
    <source>
        <dbReference type="SAM" id="MobiDB-lite"/>
    </source>
</evidence>
<evidence type="ECO:0008006" key="6">
    <source>
        <dbReference type="Google" id="ProtNLM"/>
    </source>
</evidence>
<evidence type="ECO:0000259" key="2">
    <source>
        <dbReference type="Pfam" id="PF13952"/>
    </source>
</evidence>
<gene>
    <name evidence="4" type="ORF">V5N11_014564</name>
</gene>
<dbReference type="Proteomes" id="UP001558713">
    <property type="component" value="Unassembled WGS sequence"/>
</dbReference>
<dbReference type="PANTHER" id="PTHR48258">
    <property type="entry name" value="DUF4218 DOMAIN-CONTAINING PROTEIN-RELATED"/>
    <property type="match status" value="1"/>
</dbReference>
<organism evidence="4 5">
    <name type="scientific">Cardamine amara subsp. amara</name>
    <dbReference type="NCBI Taxonomy" id="228776"/>
    <lineage>
        <taxon>Eukaryota</taxon>
        <taxon>Viridiplantae</taxon>
        <taxon>Streptophyta</taxon>
        <taxon>Embryophyta</taxon>
        <taxon>Tracheophyta</taxon>
        <taxon>Spermatophyta</taxon>
        <taxon>Magnoliopsida</taxon>
        <taxon>eudicotyledons</taxon>
        <taxon>Gunneridae</taxon>
        <taxon>Pentapetalae</taxon>
        <taxon>rosids</taxon>
        <taxon>malvids</taxon>
        <taxon>Brassicales</taxon>
        <taxon>Brassicaceae</taxon>
        <taxon>Cardamineae</taxon>
        <taxon>Cardamine</taxon>
    </lineage>
</organism>
<feature type="region of interest" description="Disordered" evidence="1">
    <location>
        <begin position="719"/>
        <end position="752"/>
    </location>
</feature>
<sequence length="752" mass="87209">MRREFLFLSILVPGPEHPKRSLDIFLQPLIYELQMLWDHGVEAFDVSCQQNFKMRAVLMWTISDFPAYGMLSGWTTHGRLSCPYCEENTDAFQLKHGRKSCWFDCHRRFLPSDHPYRRSTTLFTKNKKVFDGPPPLTDGSTIFHLLGEFGAESTSYCGGNGHVPVYGVGEVHNWHKKSIFWDLPYWKNHLLRHNLDVMHIEKNFFENIINTILNVQGKTKDNVKSRLDLPLYCSRDYVEVVPPYRLKVAQKTEFFDWIREDVRFTDGYASNLRNCVDYGQGKFTGMKSHDCHVVMQRLLPFAFEHLLEKNVHKAIAGIGVFFRDLCSRTLTAEGIACLSENIPMIICNLEKLFPPSFFDVMEHLPIHLPQEAALGGPVQYRWMYPFERYMFHLKKKVKNLSKVEGSIVAQSLNEEASHFAEYYFPSEVRTKSRRPARHDDRGERPSYPAYAPKLFTQIGRASGKGNNRELSEQEYAHLHMYILTNCEDIMQYESIYMDVVRTHYPEYTEKDIEDLKENDFAPWLQYYVTEGIKNGETFDTWLVEMVNGLKTVATSYPRYCTRGYAFRVHNERQTRQTSDYGISARCGDVVYYGILKEILEVRYPGFLNLRCIVFMCDWFDPFGGGVKVDEFGVTSVHSRRRLQTYDPFILSSQADQVSYIRYPRVTYRGDPWITVTTISPRGRIYGVSDHDPMQPNSSVPMGTVETSCDIELEVDFTQFGDERVYSDSEEERGEFDDDTDSIPSDGSSSASE</sequence>
<accession>A0ABD1BCI9</accession>
<name>A0ABD1BCI9_CARAN</name>
<protein>
    <recommendedName>
        <fullName evidence="6">DUF4218 domain-containing protein</fullName>
    </recommendedName>
</protein>